<dbReference type="Pfam" id="PF13411">
    <property type="entry name" value="MerR_1"/>
    <property type="match status" value="1"/>
</dbReference>
<accession>A0ABY8V086</accession>
<dbReference type="Gene3D" id="3.40.50.150">
    <property type="entry name" value="Vaccinia Virus protein VP39"/>
    <property type="match status" value="1"/>
</dbReference>
<keyword evidence="1" id="KW-0678">Repressor</keyword>
<dbReference type="PANTHER" id="PTHR30204:SF69">
    <property type="entry name" value="MERR-FAMILY TRANSCRIPTIONAL REGULATOR"/>
    <property type="match status" value="1"/>
</dbReference>
<dbReference type="InterPro" id="IPR013216">
    <property type="entry name" value="Methyltransf_11"/>
</dbReference>
<evidence type="ECO:0000259" key="5">
    <source>
        <dbReference type="PROSITE" id="PS50937"/>
    </source>
</evidence>
<dbReference type="Gene3D" id="1.10.1660.10">
    <property type="match status" value="1"/>
</dbReference>
<dbReference type="RefSeq" id="WP_231418615.1">
    <property type="nucleotide sequence ID" value="NZ_CP126446.1"/>
</dbReference>
<evidence type="ECO:0000256" key="2">
    <source>
        <dbReference type="ARBA" id="ARBA00023015"/>
    </source>
</evidence>
<organism evidence="6 7">
    <name type="scientific">Pontibacillus chungwhensis</name>
    <dbReference type="NCBI Taxonomy" id="265426"/>
    <lineage>
        <taxon>Bacteria</taxon>
        <taxon>Bacillati</taxon>
        <taxon>Bacillota</taxon>
        <taxon>Bacilli</taxon>
        <taxon>Bacillales</taxon>
        <taxon>Bacillaceae</taxon>
        <taxon>Pontibacillus</taxon>
    </lineage>
</organism>
<dbReference type="InterPro" id="IPR000551">
    <property type="entry name" value="MerR-type_HTH_dom"/>
</dbReference>
<dbReference type="SUPFAM" id="SSF46955">
    <property type="entry name" value="Putative DNA-binding domain"/>
    <property type="match status" value="1"/>
</dbReference>
<dbReference type="CDD" id="cd01106">
    <property type="entry name" value="HTH_TipAL-Mta"/>
    <property type="match status" value="1"/>
</dbReference>
<evidence type="ECO:0000256" key="4">
    <source>
        <dbReference type="ARBA" id="ARBA00023163"/>
    </source>
</evidence>
<gene>
    <name evidence="6" type="ORF">QNI29_04110</name>
</gene>
<proteinExistence type="predicted"/>
<sequence length="343" mass="39793">MMKIKEVATKLNTTQRTIRFYEEKGLIQPDKGDNDYRYYTEQHLWKLQTILSLREVGMSTAQIKKTLMSEEEVGRYLNMQRSALYEEWLEIKDMIGTIDQMIEKNEDQELVKEDIFALADQLKTLKEKRKGWQDQWNFDSQARGYDESLKMNGYRFNVHENYEDALAKAIESIRPLKGEKGVDIGTGTGNLGSKCLPLGAHVIGVDQSEEMLKVCKEKHPDIDVRNGHFLALPVMDGEADFITTSYALHHVTEQEKELALREMDRILKPKGRIAIVDLMFANAHDRARVIKGFEEEGNQEALYAIEDEFYADRSNLVEWFKQLGYTVHTHSFNDILHMVYAEK</sequence>
<evidence type="ECO:0000313" key="7">
    <source>
        <dbReference type="Proteomes" id="UP001236652"/>
    </source>
</evidence>
<name>A0ABY8V086_9BACI</name>
<reference evidence="6 7" key="1">
    <citation type="submission" date="2023-05" db="EMBL/GenBank/DDBJ databases">
        <title>Comparative genomics reveals the evidence of polycyclic aromatic hydrocarbons degradation in moderately halophilic genus Pontibacillus.</title>
        <authorList>
            <person name="Yang H."/>
            <person name="Qian Z."/>
        </authorList>
    </citation>
    <scope>NUCLEOTIDE SEQUENCE [LARGE SCALE GENOMIC DNA]</scope>
    <source>
        <strain evidence="7">HN14</strain>
    </source>
</reference>
<dbReference type="Proteomes" id="UP001236652">
    <property type="component" value="Chromosome"/>
</dbReference>
<dbReference type="InterPro" id="IPR047057">
    <property type="entry name" value="MerR_fam"/>
</dbReference>
<evidence type="ECO:0000256" key="3">
    <source>
        <dbReference type="ARBA" id="ARBA00023125"/>
    </source>
</evidence>
<dbReference type="InterPro" id="IPR009061">
    <property type="entry name" value="DNA-bd_dom_put_sf"/>
</dbReference>
<dbReference type="EMBL" id="CP126446">
    <property type="protein sequence ID" value="WIF98848.1"/>
    <property type="molecule type" value="Genomic_DNA"/>
</dbReference>
<dbReference type="SUPFAM" id="SSF53335">
    <property type="entry name" value="S-adenosyl-L-methionine-dependent methyltransferases"/>
    <property type="match status" value="1"/>
</dbReference>
<keyword evidence="7" id="KW-1185">Reference proteome</keyword>
<dbReference type="InterPro" id="IPR029063">
    <property type="entry name" value="SAM-dependent_MTases_sf"/>
</dbReference>
<keyword evidence="3" id="KW-0238">DNA-binding</keyword>
<evidence type="ECO:0000313" key="6">
    <source>
        <dbReference type="EMBL" id="WIF98848.1"/>
    </source>
</evidence>
<dbReference type="PANTHER" id="PTHR30204">
    <property type="entry name" value="REDOX-CYCLING DRUG-SENSING TRANSCRIPTIONAL ACTIVATOR SOXR"/>
    <property type="match status" value="1"/>
</dbReference>
<protein>
    <submittedName>
        <fullName evidence="6">MerR family transcriptional regulator</fullName>
    </submittedName>
</protein>
<dbReference type="SMART" id="SM00422">
    <property type="entry name" value="HTH_MERR"/>
    <property type="match status" value="1"/>
</dbReference>
<dbReference type="Pfam" id="PF08241">
    <property type="entry name" value="Methyltransf_11"/>
    <property type="match status" value="1"/>
</dbReference>
<dbReference type="PROSITE" id="PS50937">
    <property type="entry name" value="HTH_MERR_2"/>
    <property type="match status" value="1"/>
</dbReference>
<dbReference type="CDD" id="cd02440">
    <property type="entry name" value="AdoMet_MTases"/>
    <property type="match status" value="1"/>
</dbReference>
<keyword evidence="4" id="KW-0804">Transcription</keyword>
<evidence type="ECO:0000256" key="1">
    <source>
        <dbReference type="ARBA" id="ARBA00022491"/>
    </source>
</evidence>
<feature type="domain" description="HTH merR-type" evidence="5">
    <location>
        <begin position="1"/>
        <end position="69"/>
    </location>
</feature>
<keyword evidence="2" id="KW-0805">Transcription regulation</keyword>